<evidence type="ECO:0000313" key="9">
    <source>
        <dbReference type="EMBL" id="JAB97420.1"/>
    </source>
</evidence>
<sequence length="307" mass="34649">MPVDMQKNVSVQVDSDFALLLPSGVYEIKKMEPRSKIRTIILFCLFLAIAGIIGFGYFCQDQVCALSKRGMMLQPDILAYNEAIMPPPGVVSAAATSGMANNANGVHHYQHHQYQSGSGSSSAVALASTSAINTKSIQQNVIIANAGLSYEDVLNDDFQFDMDGHDVMVFLHIQKTGGTSFGRHLVRDLDLKRPCECQRQRKRCYCFRPHRNENWLFSRYSTGWKCGLHADWTELTSCVDIELDKNEGETAKRRYFYITLLREPISRYMSEYRHVRRGATWKGSRHWCLGRQATAAELPLAIRAKIG</sequence>
<dbReference type="InterPro" id="IPR010635">
    <property type="entry name" value="Heparan_SO4-6-sulfoTrfase"/>
</dbReference>
<reference evidence="9" key="2">
    <citation type="journal article" date="2014" name="BMC Genomics">
        <title>A genomic perspective to assessing quality of mass-reared SIT flies used in Mediterranean fruit fly (Ceratitis capitata) eradication in California.</title>
        <authorList>
            <person name="Calla B."/>
            <person name="Hall B."/>
            <person name="Hou S."/>
            <person name="Geib S.M."/>
        </authorList>
    </citation>
    <scope>NUCLEOTIDE SEQUENCE</scope>
</reference>
<evidence type="ECO:0000256" key="2">
    <source>
        <dbReference type="ARBA" id="ARBA00010109"/>
    </source>
</evidence>
<dbReference type="EC" id="2.8.2.-" evidence="8"/>
<organism evidence="9">
    <name type="scientific">Ceratitis capitata</name>
    <name type="common">Mediterranean fruit fly</name>
    <name type="synonym">Tephritis capitata</name>
    <dbReference type="NCBI Taxonomy" id="7213"/>
    <lineage>
        <taxon>Eukaryota</taxon>
        <taxon>Metazoa</taxon>
        <taxon>Ecdysozoa</taxon>
        <taxon>Arthropoda</taxon>
        <taxon>Hexapoda</taxon>
        <taxon>Insecta</taxon>
        <taxon>Pterygota</taxon>
        <taxon>Neoptera</taxon>
        <taxon>Endopterygota</taxon>
        <taxon>Diptera</taxon>
        <taxon>Brachycera</taxon>
        <taxon>Muscomorpha</taxon>
        <taxon>Tephritoidea</taxon>
        <taxon>Tephritidae</taxon>
        <taxon>Ceratitis</taxon>
        <taxon>Ceratitis</taxon>
    </lineage>
</organism>
<dbReference type="OrthoDB" id="406981at2759"/>
<keyword evidence="4 8" id="KW-0812">Transmembrane</keyword>
<evidence type="ECO:0000256" key="1">
    <source>
        <dbReference type="ARBA" id="ARBA00004167"/>
    </source>
</evidence>
<comment type="function">
    <text evidence="8">6-O-sulfation enzyme which catalyzes the transfer of sulfate from 3'-phosphoadenosine 5'-phosphosulfate (PAPS) to position 6 of the N-sulfoglucosamine residue (GlcNS) of heparan sulfate.</text>
</comment>
<evidence type="ECO:0000256" key="3">
    <source>
        <dbReference type="ARBA" id="ARBA00022679"/>
    </source>
</evidence>
<dbReference type="InterPro" id="IPR005331">
    <property type="entry name" value="Sulfotransferase"/>
</dbReference>
<accession>W8B861</accession>
<dbReference type="PANTHER" id="PTHR12812">
    <property type="entry name" value="HEPARAN SULFATE 6-O-SULFOTRANSFERASE 3"/>
    <property type="match status" value="1"/>
</dbReference>
<feature type="transmembrane region" description="Helical" evidence="8">
    <location>
        <begin position="39"/>
        <end position="58"/>
    </location>
</feature>
<evidence type="ECO:0000256" key="4">
    <source>
        <dbReference type="ARBA" id="ARBA00022692"/>
    </source>
</evidence>
<name>W8B861_CERCA</name>
<dbReference type="Gene3D" id="3.40.50.300">
    <property type="entry name" value="P-loop containing nucleotide triphosphate hydrolases"/>
    <property type="match status" value="1"/>
</dbReference>
<comment type="subcellular location">
    <subcellularLocation>
        <location evidence="1">Membrane</location>
        <topology evidence="1">Single-pass membrane protein</topology>
    </subcellularLocation>
    <subcellularLocation>
        <location evidence="8">Membrane</location>
        <topology evidence="8">Single-pass type II membrane protein</topology>
    </subcellularLocation>
</comment>
<comment type="catalytic activity">
    <reaction evidence="8">
        <text>alpha-D-glucosaminyl-[heparan sulfate](n) + 3'-phosphoadenylyl sulfate = 6-sulfo-alpha-D-glucosaminyl-[heparan sulfate](n) + adenosine 3',5'-bisphosphate + H(+)</text>
        <dbReference type="Rhea" id="RHEA:56604"/>
        <dbReference type="Rhea" id="RHEA-COMP:9830"/>
        <dbReference type="Rhea" id="RHEA-COMP:14621"/>
        <dbReference type="ChEBI" id="CHEBI:15378"/>
        <dbReference type="ChEBI" id="CHEBI:58339"/>
        <dbReference type="ChEBI" id="CHEBI:58343"/>
        <dbReference type="ChEBI" id="CHEBI:58388"/>
        <dbReference type="ChEBI" id="CHEBI:140604"/>
    </reaction>
</comment>
<comment type="similarity">
    <text evidence="2 8">Belongs to the sulfotransferase 6 family.</text>
</comment>
<keyword evidence="6 8" id="KW-0472">Membrane</keyword>
<dbReference type="SUPFAM" id="SSF52540">
    <property type="entry name" value="P-loop containing nucleoside triphosphate hydrolases"/>
    <property type="match status" value="1"/>
</dbReference>
<keyword evidence="3 8" id="KW-0808">Transferase</keyword>
<protein>
    <recommendedName>
        <fullName evidence="8">Heparan-sulfate 6-O-sulfotransferase</fullName>
        <ecNumber evidence="8">2.8.2.-</ecNumber>
    </recommendedName>
</protein>
<dbReference type="GO" id="GO:0016020">
    <property type="term" value="C:membrane"/>
    <property type="evidence" value="ECO:0007669"/>
    <property type="project" value="UniProtKB-SubCell"/>
</dbReference>
<evidence type="ECO:0000256" key="6">
    <source>
        <dbReference type="ARBA" id="ARBA00023136"/>
    </source>
</evidence>
<proteinExistence type="evidence at transcript level"/>
<keyword evidence="5 8" id="KW-1133">Transmembrane helix</keyword>
<keyword evidence="7" id="KW-0325">Glycoprotein</keyword>
<dbReference type="EMBL" id="GAMC01009135">
    <property type="protein sequence ID" value="JAB97420.1"/>
    <property type="molecule type" value="mRNA"/>
</dbReference>
<evidence type="ECO:0000256" key="7">
    <source>
        <dbReference type="ARBA" id="ARBA00023180"/>
    </source>
</evidence>
<evidence type="ECO:0000256" key="5">
    <source>
        <dbReference type="ARBA" id="ARBA00022989"/>
    </source>
</evidence>
<evidence type="ECO:0000256" key="8">
    <source>
        <dbReference type="RuleBase" id="RU364122"/>
    </source>
</evidence>
<dbReference type="AlphaFoldDB" id="W8B861"/>
<reference evidence="9" key="1">
    <citation type="submission" date="2013-07" db="EMBL/GenBank/DDBJ databases">
        <authorList>
            <person name="Geib S."/>
        </authorList>
    </citation>
    <scope>NUCLEOTIDE SEQUENCE</scope>
</reference>
<dbReference type="PANTHER" id="PTHR12812:SF0">
    <property type="entry name" value="HEPARAN-SULFATE 6-O-SULFOTRANSFERASE"/>
    <property type="match status" value="1"/>
</dbReference>
<dbReference type="GO" id="GO:0017095">
    <property type="term" value="F:heparan sulfate 6-sulfotransferase activity"/>
    <property type="evidence" value="ECO:0007669"/>
    <property type="project" value="TreeGrafter"/>
</dbReference>
<gene>
    <name evidence="9" type="primary">H6ST3</name>
</gene>
<keyword evidence="8" id="KW-0735">Signal-anchor</keyword>
<dbReference type="InterPro" id="IPR027417">
    <property type="entry name" value="P-loop_NTPase"/>
</dbReference>
<dbReference type="Pfam" id="PF03567">
    <property type="entry name" value="Sulfotransfer_2"/>
    <property type="match status" value="1"/>
</dbReference>
<dbReference type="EMBL" id="GAMC01009137">
    <property type="protein sequence ID" value="JAB97418.1"/>
    <property type="molecule type" value="mRNA"/>
</dbReference>